<keyword evidence="1" id="KW-0812">Transmembrane</keyword>
<feature type="transmembrane region" description="Helical" evidence="1">
    <location>
        <begin position="29"/>
        <end position="50"/>
    </location>
</feature>
<dbReference type="RefSeq" id="WP_147647063.1">
    <property type="nucleotide sequence ID" value="NZ_CP042806.1"/>
</dbReference>
<dbReference type="AlphaFoldDB" id="A0A5B9E6K6"/>
<reference evidence="2 3" key="1">
    <citation type="submission" date="2019-08" db="EMBL/GenBank/DDBJ databases">
        <title>Complete genome sequence of Terriglobus albidus strain ORNL.</title>
        <authorList>
            <person name="Podar M."/>
        </authorList>
    </citation>
    <scope>NUCLEOTIDE SEQUENCE [LARGE SCALE GENOMIC DNA]</scope>
    <source>
        <strain evidence="2 3">ORNL</strain>
    </source>
</reference>
<keyword evidence="1" id="KW-0472">Membrane</keyword>
<keyword evidence="3" id="KW-1185">Reference proteome</keyword>
<name>A0A5B9E6K6_9BACT</name>
<dbReference type="KEGG" id="talb:FTW19_07625"/>
<dbReference type="EMBL" id="CP042806">
    <property type="protein sequence ID" value="QEE27873.1"/>
    <property type="molecule type" value="Genomic_DNA"/>
</dbReference>
<keyword evidence="1" id="KW-1133">Transmembrane helix</keyword>
<evidence type="ECO:0000313" key="3">
    <source>
        <dbReference type="Proteomes" id="UP000321820"/>
    </source>
</evidence>
<accession>A0A5B9E6K6</accession>
<feature type="transmembrane region" description="Helical" evidence="1">
    <location>
        <begin position="131"/>
        <end position="148"/>
    </location>
</feature>
<sequence length="175" mass="19944">MNPLWFCTTASLIALCAICLVTKVYKELRFYSGMQALFALLALVFIWAYYSPRVSQTSYEELFWWKQHFTQASEIVLCVYLLNEEIQRPSRLKKLLAYMNGGYALIKYLPSIVSDVPQEVEKSFLYQVQQWTNFAVIIGSGIAILWLYPKEKVNAGRVEGNERDGVYAGADGGSV</sequence>
<gene>
    <name evidence="2" type="ORF">FTW19_07625</name>
</gene>
<evidence type="ECO:0000313" key="2">
    <source>
        <dbReference type="EMBL" id="QEE27873.1"/>
    </source>
</evidence>
<protein>
    <submittedName>
        <fullName evidence="2">Uncharacterized protein</fullName>
    </submittedName>
</protein>
<dbReference type="Proteomes" id="UP000321820">
    <property type="component" value="Chromosome"/>
</dbReference>
<evidence type="ECO:0000256" key="1">
    <source>
        <dbReference type="SAM" id="Phobius"/>
    </source>
</evidence>
<organism evidence="2 3">
    <name type="scientific">Terriglobus albidus</name>
    <dbReference type="NCBI Taxonomy" id="1592106"/>
    <lineage>
        <taxon>Bacteria</taxon>
        <taxon>Pseudomonadati</taxon>
        <taxon>Acidobacteriota</taxon>
        <taxon>Terriglobia</taxon>
        <taxon>Terriglobales</taxon>
        <taxon>Acidobacteriaceae</taxon>
        <taxon>Terriglobus</taxon>
    </lineage>
</organism>
<proteinExistence type="predicted"/>